<dbReference type="InterPro" id="IPR018968">
    <property type="entry name" value="Phasin"/>
</dbReference>
<proteinExistence type="predicted"/>
<feature type="compositionally biased region" description="Basic and acidic residues" evidence="1">
    <location>
        <begin position="149"/>
        <end position="167"/>
    </location>
</feature>
<feature type="compositionally biased region" description="Basic and acidic residues" evidence="1">
    <location>
        <begin position="1"/>
        <end position="29"/>
    </location>
</feature>
<organism evidence="3 4">
    <name type="scientific">Vreelandella arcis</name>
    <dbReference type="NCBI Taxonomy" id="416873"/>
    <lineage>
        <taxon>Bacteria</taxon>
        <taxon>Pseudomonadati</taxon>
        <taxon>Pseudomonadota</taxon>
        <taxon>Gammaproteobacteria</taxon>
        <taxon>Oceanospirillales</taxon>
        <taxon>Halomonadaceae</taxon>
        <taxon>Vreelandella</taxon>
    </lineage>
</organism>
<accession>A0A1H0FK53</accession>
<evidence type="ECO:0000259" key="2">
    <source>
        <dbReference type="Pfam" id="PF09361"/>
    </source>
</evidence>
<feature type="region of interest" description="Disordered" evidence="1">
    <location>
        <begin position="1"/>
        <end position="31"/>
    </location>
</feature>
<feature type="compositionally biased region" description="Basic and acidic residues" evidence="1">
    <location>
        <begin position="127"/>
        <end position="140"/>
    </location>
</feature>
<dbReference type="OrthoDB" id="6167021at2"/>
<dbReference type="Pfam" id="PF09361">
    <property type="entry name" value="Phasin_2"/>
    <property type="match status" value="1"/>
</dbReference>
<dbReference type="Proteomes" id="UP000199677">
    <property type="component" value="Unassembled WGS sequence"/>
</dbReference>
<evidence type="ECO:0000313" key="4">
    <source>
        <dbReference type="Proteomes" id="UP000199677"/>
    </source>
</evidence>
<dbReference type="AlphaFoldDB" id="A0A1H0FK53"/>
<gene>
    <name evidence="3" type="ORF">SAMN04487951_11047</name>
</gene>
<evidence type="ECO:0000256" key="1">
    <source>
        <dbReference type="SAM" id="MobiDB-lite"/>
    </source>
</evidence>
<sequence>MSAEKTKKDSDQNAEQATKRAKEQIEKSTVEPVRAYGSLTTDYYEKLFSTQFEAVRAFAEKSLAQSRSWLDVKDAESFQKVAAEQQQTVREMSDRLKDDTQKISALSQEFLQESQQLAMESMQVGRKQLEENMQKGKEQVEESMQQSKENLEDTQQKNQRQADKSDKSTSTSNK</sequence>
<keyword evidence="4" id="KW-1185">Reference proteome</keyword>
<feature type="domain" description="Phasin" evidence="2">
    <location>
        <begin position="26"/>
        <end position="120"/>
    </location>
</feature>
<dbReference type="EMBL" id="FNII01000010">
    <property type="protein sequence ID" value="SDN95006.1"/>
    <property type="molecule type" value="Genomic_DNA"/>
</dbReference>
<reference evidence="4" key="1">
    <citation type="submission" date="2016-10" db="EMBL/GenBank/DDBJ databases">
        <authorList>
            <person name="Varghese N."/>
            <person name="Submissions S."/>
        </authorList>
    </citation>
    <scope>NUCLEOTIDE SEQUENCE [LARGE SCALE GENOMIC DNA]</scope>
    <source>
        <strain evidence="4">CGMCC 1.6494</strain>
    </source>
</reference>
<feature type="region of interest" description="Disordered" evidence="1">
    <location>
        <begin position="119"/>
        <end position="174"/>
    </location>
</feature>
<evidence type="ECO:0000313" key="3">
    <source>
        <dbReference type="EMBL" id="SDN95006.1"/>
    </source>
</evidence>
<dbReference type="RefSeq" id="WP_089706955.1">
    <property type="nucleotide sequence ID" value="NZ_FNII01000010.1"/>
</dbReference>
<protein>
    <submittedName>
        <fullName evidence="3">Phasin family protein</fullName>
    </submittedName>
</protein>
<name>A0A1H0FK53_9GAMM</name>